<evidence type="ECO:0000313" key="3">
    <source>
        <dbReference type="Proteomes" id="UP001311232"/>
    </source>
</evidence>
<keyword evidence="1" id="KW-0472">Membrane</keyword>
<reference evidence="2 3" key="1">
    <citation type="submission" date="2021-06" db="EMBL/GenBank/DDBJ databases">
        <authorList>
            <person name="Palmer J.M."/>
        </authorList>
    </citation>
    <scope>NUCLEOTIDE SEQUENCE [LARGE SCALE GENOMIC DNA]</scope>
    <source>
        <strain evidence="2 3">MEX-2019</strain>
        <tissue evidence="2">Muscle</tissue>
    </source>
</reference>
<gene>
    <name evidence="2" type="ORF">CRENBAI_017823</name>
</gene>
<dbReference type="Proteomes" id="UP001311232">
    <property type="component" value="Unassembled WGS sequence"/>
</dbReference>
<keyword evidence="1" id="KW-0812">Transmembrane</keyword>
<dbReference type="SUPFAM" id="SSF53822">
    <property type="entry name" value="Periplasmic binding protein-like I"/>
    <property type="match status" value="1"/>
</dbReference>
<organism evidence="2 3">
    <name type="scientific">Crenichthys baileyi</name>
    <name type="common">White River springfish</name>
    <dbReference type="NCBI Taxonomy" id="28760"/>
    <lineage>
        <taxon>Eukaryota</taxon>
        <taxon>Metazoa</taxon>
        <taxon>Chordata</taxon>
        <taxon>Craniata</taxon>
        <taxon>Vertebrata</taxon>
        <taxon>Euteleostomi</taxon>
        <taxon>Actinopterygii</taxon>
        <taxon>Neopterygii</taxon>
        <taxon>Teleostei</taxon>
        <taxon>Neoteleostei</taxon>
        <taxon>Acanthomorphata</taxon>
        <taxon>Ovalentaria</taxon>
        <taxon>Atherinomorphae</taxon>
        <taxon>Cyprinodontiformes</taxon>
        <taxon>Goodeidae</taxon>
        <taxon>Crenichthys</taxon>
    </lineage>
</organism>
<proteinExistence type="predicted"/>
<keyword evidence="3" id="KW-1185">Reference proteome</keyword>
<protein>
    <submittedName>
        <fullName evidence="2">Uncharacterized protein</fullName>
    </submittedName>
</protein>
<keyword evidence="1" id="KW-1133">Transmembrane helix</keyword>
<comment type="caution">
    <text evidence="2">The sequence shown here is derived from an EMBL/GenBank/DDBJ whole genome shotgun (WGS) entry which is preliminary data.</text>
</comment>
<evidence type="ECO:0000256" key="1">
    <source>
        <dbReference type="SAM" id="Phobius"/>
    </source>
</evidence>
<dbReference type="InterPro" id="IPR028082">
    <property type="entry name" value="Peripla_BP_I"/>
</dbReference>
<name>A0AAV9SBP7_9TELE</name>
<feature type="non-terminal residue" evidence="2">
    <location>
        <position position="145"/>
    </location>
</feature>
<sequence>MLRGEEELANALKDSKRHSNSMGGRYVLDEYGDRDVNFSFIYTSLHTGKYETLLVFDTSKNKTIEKHPNPALGWKGKLPYDEPKNSEDLKKDVAVIVLGLIVVVVTAIALIFYRQNRKERLMQKKWSHISPHQIGPLDEKEVSLK</sequence>
<dbReference type="AlphaFoldDB" id="A0AAV9SBP7"/>
<evidence type="ECO:0000313" key="2">
    <source>
        <dbReference type="EMBL" id="KAK5618475.1"/>
    </source>
</evidence>
<accession>A0AAV9SBP7</accession>
<feature type="transmembrane region" description="Helical" evidence="1">
    <location>
        <begin position="93"/>
        <end position="113"/>
    </location>
</feature>
<dbReference type="EMBL" id="JAHHUM010000619">
    <property type="protein sequence ID" value="KAK5618475.1"/>
    <property type="molecule type" value="Genomic_DNA"/>
</dbReference>